<evidence type="ECO:0000313" key="2">
    <source>
        <dbReference type="Proteomes" id="UP000789366"/>
    </source>
</evidence>
<accession>A0ACA9RA24</accession>
<keyword evidence="2" id="KW-1185">Reference proteome</keyword>
<dbReference type="EMBL" id="CAJVPW010062156">
    <property type="protein sequence ID" value="CAG8783017.1"/>
    <property type="molecule type" value="Genomic_DNA"/>
</dbReference>
<sequence length="154" mass="18026">IAKYVRCSKGTVINVLKKWNETKDLNNKPKSGHKRITSKRQNEKIRNMAEKNFDITAAEIKLEMEKYNVKVSKDTIWRCLHEEGARKLFGQGHIKWVLQEDNDPKHRSKLVKKWKKENGIKVLPWPSVSPDQNPIENVWAIMKINLAKKKISNL</sequence>
<name>A0ACA9RA24_9GLOM</name>
<feature type="non-terminal residue" evidence="1">
    <location>
        <position position="1"/>
    </location>
</feature>
<evidence type="ECO:0000313" key="1">
    <source>
        <dbReference type="EMBL" id="CAG8783017.1"/>
    </source>
</evidence>
<comment type="caution">
    <text evidence="1">The sequence shown here is derived from an EMBL/GenBank/DDBJ whole genome shotgun (WGS) entry which is preliminary data.</text>
</comment>
<gene>
    <name evidence="1" type="ORF">SPELUC_LOCUS16567</name>
</gene>
<reference evidence="1" key="1">
    <citation type="submission" date="2021-06" db="EMBL/GenBank/DDBJ databases">
        <authorList>
            <person name="Kallberg Y."/>
            <person name="Tangrot J."/>
            <person name="Rosling A."/>
        </authorList>
    </citation>
    <scope>NUCLEOTIDE SEQUENCE</scope>
    <source>
        <strain evidence="1">28 12/20/2015</strain>
    </source>
</reference>
<feature type="non-terminal residue" evidence="1">
    <location>
        <position position="154"/>
    </location>
</feature>
<dbReference type="Proteomes" id="UP000789366">
    <property type="component" value="Unassembled WGS sequence"/>
</dbReference>
<proteinExistence type="predicted"/>
<protein>
    <submittedName>
        <fullName evidence="1">8267_t:CDS:1</fullName>
    </submittedName>
</protein>
<organism evidence="1 2">
    <name type="scientific">Cetraspora pellucida</name>
    <dbReference type="NCBI Taxonomy" id="1433469"/>
    <lineage>
        <taxon>Eukaryota</taxon>
        <taxon>Fungi</taxon>
        <taxon>Fungi incertae sedis</taxon>
        <taxon>Mucoromycota</taxon>
        <taxon>Glomeromycotina</taxon>
        <taxon>Glomeromycetes</taxon>
        <taxon>Diversisporales</taxon>
        <taxon>Gigasporaceae</taxon>
        <taxon>Cetraspora</taxon>
    </lineage>
</organism>